<comment type="caution">
    <text evidence="2">The sequence shown here is derived from an EMBL/GenBank/DDBJ whole genome shotgun (WGS) entry which is preliminary data.</text>
</comment>
<feature type="compositionally biased region" description="Basic and acidic residues" evidence="1">
    <location>
        <begin position="193"/>
        <end position="204"/>
    </location>
</feature>
<evidence type="ECO:0000313" key="3">
    <source>
        <dbReference type="Proteomes" id="UP001194580"/>
    </source>
</evidence>
<keyword evidence="3" id="KW-1185">Reference proteome</keyword>
<organism evidence="2 3">
    <name type="scientific">Linnemannia exigua</name>
    <dbReference type="NCBI Taxonomy" id="604196"/>
    <lineage>
        <taxon>Eukaryota</taxon>
        <taxon>Fungi</taxon>
        <taxon>Fungi incertae sedis</taxon>
        <taxon>Mucoromycota</taxon>
        <taxon>Mortierellomycotina</taxon>
        <taxon>Mortierellomycetes</taxon>
        <taxon>Mortierellales</taxon>
        <taxon>Mortierellaceae</taxon>
        <taxon>Linnemannia</taxon>
    </lineage>
</organism>
<feature type="compositionally biased region" description="Basic residues" evidence="1">
    <location>
        <begin position="205"/>
        <end position="219"/>
    </location>
</feature>
<protein>
    <submittedName>
        <fullName evidence="2">Uncharacterized protein</fullName>
    </submittedName>
</protein>
<dbReference type="AlphaFoldDB" id="A0AAD4CZS5"/>
<feature type="region of interest" description="Disordered" evidence="1">
    <location>
        <begin position="155"/>
        <end position="236"/>
    </location>
</feature>
<gene>
    <name evidence="2" type="ORF">BGZ95_008008</name>
</gene>
<evidence type="ECO:0000256" key="1">
    <source>
        <dbReference type="SAM" id="MobiDB-lite"/>
    </source>
</evidence>
<sequence length="236" mass="26027">MSVPTPGTLALSGPAVPIPRTLASSGPGVQFYSLQDGSFYNTGGSLPSTFADKTGNTILECRHHWTPKGHELCHGNDAEKFKYRLCLDLPLLNGINSWQSRCLSWRLDAPNPLPEKDCYPMIRAARRNRLVYDLFPDGDIPADFIEAWRHWAAAHPASSPSPRRESIDNGEGSSRQSVTPPFSGIPMRLAADNSDHEQIKDRHTVSTHKQRLANKKSTRAKGNQIYAESEIVAASP</sequence>
<feature type="compositionally biased region" description="Polar residues" evidence="1">
    <location>
        <begin position="171"/>
        <end position="180"/>
    </location>
</feature>
<name>A0AAD4CZS5_9FUNG</name>
<accession>A0AAD4CZS5</accession>
<dbReference type="Proteomes" id="UP001194580">
    <property type="component" value="Unassembled WGS sequence"/>
</dbReference>
<feature type="non-terminal residue" evidence="2">
    <location>
        <position position="236"/>
    </location>
</feature>
<reference evidence="2" key="1">
    <citation type="journal article" date="2020" name="Fungal Divers.">
        <title>Resolving the Mortierellaceae phylogeny through synthesis of multi-gene phylogenetics and phylogenomics.</title>
        <authorList>
            <person name="Vandepol N."/>
            <person name="Liber J."/>
            <person name="Desiro A."/>
            <person name="Na H."/>
            <person name="Kennedy M."/>
            <person name="Barry K."/>
            <person name="Grigoriev I.V."/>
            <person name="Miller A.N."/>
            <person name="O'Donnell K."/>
            <person name="Stajich J.E."/>
            <person name="Bonito G."/>
        </authorList>
    </citation>
    <scope>NUCLEOTIDE SEQUENCE</scope>
    <source>
        <strain evidence="2">NRRL 28262</strain>
    </source>
</reference>
<evidence type="ECO:0000313" key="2">
    <source>
        <dbReference type="EMBL" id="KAG0248544.1"/>
    </source>
</evidence>
<proteinExistence type="predicted"/>
<dbReference type="EMBL" id="JAAAIL010004038">
    <property type="protein sequence ID" value="KAG0248544.1"/>
    <property type="molecule type" value="Genomic_DNA"/>
</dbReference>